<keyword evidence="2" id="KW-1185">Reference proteome</keyword>
<accession>A0A133VMN4</accession>
<protein>
    <recommendedName>
        <fullName evidence="3">CRISPR system ring nuclease SSO1393-like domain-containing protein</fullName>
    </recommendedName>
</protein>
<name>A0A133VMN4_9EURY</name>
<evidence type="ECO:0000313" key="2">
    <source>
        <dbReference type="Proteomes" id="UP000070263"/>
    </source>
</evidence>
<dbReference type="EMBL" id="LHYE01000002">
    <property type="protein sequence ID" value="KXB07714.1"/>
    <property type="molecule type" value="Genomic_DNA"/>
</dbReference>
<reference evidence="1 2" key="1">
    <citation type="journal article" date="2016" name="Sci. Rep.">
        <title>Metabolic traits of an uncultured archaeal lineage -MSBL1- from brine pools of the Red Sea.</title>
        <authorList>
            <person name="Mwirichia R."/>
            <person name="Alam I."/>
            <person name="Rashid M."/>
            <person name="Vinu M."/>
            <person name="Ba-Alawi W."/>
            <person name="Anthony Kamau A."/>
            <person name="Kamanda Ngugi D."/>
            <person name="Goker M."/>
            <person name="Klenk H.P."/>
            <person name="Bajic V."/>
            <person name="Stingl U."/>
        </authorList>
    </citation>
    <scope>NUCLEOTIDE SEQUENCE [LARGE SCALE GENOMIC DNA]</scope>
    <source>
        <strain evidence="1">SCGC-AAA382A20</strain>
    </source>
</reference>
<evidence type="ECO:0008006" key="3">
    <source>
        <dbReference type="Google" id="ProtNLM"/>
    </source>
</evidence>
<dbReference type="Proteomes" id="UP000070263">
    <property type="component" value="Unassembled WGS sequence"/>
</dbReference>
<organism evidence="1 2">
    <name type="scientific">candidate division MSBL1 archaeon SCGC-AAA382A20</name>
    <dbReference type="NCBI Taxonomy" id="1698280"/>
    <lineage>
        <taxon>Archaea</taxon>
        <taxon>Methanobacteriati</taxon>
        <taxon>Methanobacteriota</taxon>
        <taxon>candidate division MSBL1</taxon>
    </lineage>
</organism>
<gene>
    <name evidence="1" type="ORF">AKJ51_00375</name>
</gene>
<dbReference type="PATRIC" id="fig|1698280.3.peg.320"/>
<proteinExistence type="predicted"/>
<sequence length="171" mass="19358">MGVYITLLGRSTWALLNTFYAVANEGKEPDSVHIFVEKSYKDKLETAEEGVRIISDGFGFSPEIKSHIVNDAKFKDALSGMKETLQDLFNEENRILIDITPGRKALVAGALLSASRLTNKGEFNIDRIFYLAIETTEDVAKPYYMLPMEIQKLREMREEMKQAESENLEVG</sequence>
<evidence type="ECO:0000313" key="1">
    <source>
        <dbReference type="EMBL" id="KXB07714.1"/>
    </source>
</evidence>
<dbReference type="AlphaFoldDB" id="A0A133VMN4"/>
<comment type="caution">
    <text evidence="1">The sequence shown here is derived from an EMBL/GenBank/DDBJ whole genome shotgun (WGS) entry which is preliminary data.</text>
</comment>